<dbReference type="InterPro" id="IPR001537">
    <property type="entry name" value="SpoU_MeTrfase"/>
</dbReference>
<feature type="domain" description="tRNA/rRNA methyltransferase SpoU type" evidence="3">
    <location>
        <begin position="19"/>
        <end position="162"/>
    </location>
</feature>
<keyword evidence="1 4" id="KW-0489">Methyltransferase</keyword>
<proteinExistence type="predicted"/>
<accession>A0A7K1LQ10</accession>
<dbReference type="InterPro" id="IPR029028">
    <property type="entry name" value="Alpha/beta_knot_MTases"/>
</dbReference>
<dbReference type="Pfam" id="PF00588">
    <property type="entry name" value="SpoU_methylase"/>
    <property type="match status" value="1"/>
</dbReference>
<protein>
    <submittedName>
        <fullName evidence="4">TrmH family RNA methyltransferase</fullName>
    </submittedName>
</protein>
<dbReference type="OrthoDB" id="9795352at2"/>
<gene>
    <name evidence="4" type="ORF">FLP08_09715</name>
</gene>
<dbReference type="InterPro" id="IPR051259">
    <property type="entry name" value="rRNA_Methyltransferase"/>
</dbReference>
<reference evidence="4 5" key="1">
    <citation type="submission" date="2019-07" db="EMBL/GenBank/DDBJ databases">
        <title>Gramella aestuarii sp. nov., isolated from a tidal flat, and emended description of Gramella echinicola.</title>
        <authorList>
            <person name="Liu L."/>
        </authorList>
    </citation>
    <scope>NUCLEOTIDE SEQUENCE [LARGE SCALE GENOMIC DNA]</scope>
    <source>
        <strain evidence="4 5">BS12</strain>
    </source>
</reference>
<dbReference type="AlphaFoldDB" id="A0A7K1LQ10"/>
<evidence type="ECO:0000313" key="4">
    <source>
        <dbReference type="EMBL" id="MUP42853.1"/>
    </source>
</evidence>
<dbReference type="GO" id="GO:0006396">
    <property type="term" value="P:RNA processing"/>
    <property type="evidence" value="ECO:0007669"/>
    <property type="project" value="InterPro"/>
</dbReference>
<dbReference type="GO" id="GO:0008173">
    <property type="term" value="F:RNA methyltransferase activity"/>
    <property type="evidence" value="ECO:0007669"/>
    <property type="project" value="InterPro"/>
</dbReference>
<dbReference type="EMBL" id="VJVW01000003">
    <property type="protein sequence ID" value="MUP42853.1"/>
    <property type="molecule type" value="Genomic_DNA"/>
</dbReference>
<dbReference type="GO" id="GO:0032259">
    <property type="term" value="P:methylation"/>
    <property type="evidence" value="ECO:0007669"/>
    <property type="project" value="UniProtKB-KW"/>
</dbReference>
<dbReference type="Proteomes" id="UP000460416">
    <property type="component" value="Unassembled WGS sequence"/>
</dbReference>
<evidence type="ECO:0000256" key="2">
    <source>
        <dbReference type="ARBA" id="ARBA00022679"/>
    </source>
</evidence>
<dbReference type="PANTHER" id="PTHR43191:SF7">
    <property type="entry name" value="OBP33PEP LIKE PROTEIN"/>
    <property type="match status" value="1"/>
</dbReference>
<name>A0A7K1LQ10_9FLAO</name>
<dbReference type="CDD" id="cd18082">
    <property type="entry name" value="SpoU-like_family"/>
    <property type="match status" value="1"/>
</dbReference>
<evidence type="ECO:0000256" key="1">
    <source>
        <dbReference type="ARBA" id="ARBA00022603"/>
    </source>
</evidence>
<dbReference type="PANTHER" id="PTHR43191">
    <property type="entry name" value="RRNA METHYLTRANSFERASE 3"/>
    <property type="match status" value="1"/>
</dbReference>
<dbReference type="InterPro" id="IPR029026">
    <property type="entry name" value="tRNA_m1G_MTases_N"/>
</dbReference>
<organism evidence="4 5">
    <name type="scientific">Christiangramia aestuarii</name>
    <dbReference type="NCBI Taxonomy" id="1028746"/>
    <lineage>
        <taxon>Bacteria</taxon>
        <taxon>Pseudomonadati</taxon>
        <taxon>Bacteroidota</taxon>
        <taxon>Flavobacteriia</taxon>
        <taxon>Flavobacteriales</taxon>
        <taxon>Flavobacteriaceae</taxon>
        <taxon>Christiangramia</taxon>
    </lineage>
</organism>
<dbReference type="GO" id="GO:0003723">
    <property type="term" value="F:RNA binding"/>
    <property type="evidence" value="ECO:0007669"/>
    <property type="project" value="InterPro"/>
</dbReference>
<evidence type="ECO:0000259" key="3">
    <source>
        <dbReference type="Pfam" id="PF00588"/>
    </source>
</evidence>
<dbReference type="SUPFAM" id="SSF75217">
    <property type="entry name" value="alpha/beta knot"/>
    <property type="match status" value="1"/>
</dbReference>
<dbReference type="Gene3D" id="3.40.1280.10">
    <property type="match status" value="1"/>
</dbReference>
<keyword evidence="2 4" id="KW-0808">Transferase</keyword>
<comment type="caution">
    <text evidence="4">The sequence shown here is derived from an EMBL/GenBank/DDBJ whole genome shotgun (WGS) entry which is preliminary data.</text>
</comment>
<evidence type="ECO:0000313" key="5">
    <source>
        <dbReference type="Proteomes" id="UP000460416"/>
    </source>
</evidence>
<keyword evidence="5" id="KW-1185">Reference proteome</keyword>
<sequence>MSEQLSHTETSFPQINFPIILLMDNITGEANIGSLFRLADAFGIEKIVFCGTKPNLSSNRLKRTARNTHNTVEHEFYEDSVETVKSLLAQNYKSFALEITSGSSPIDEVKISADEKILLVAGNERHGVSNEVLELCKATHHIPMYGKNSSMNVAQSVGIALYEITNSINKFRKK</sequence>